<feature type="domain" description="Multidrug resistance protein MdtA-like beta-barrel" evidence="5">
    <location>
        <begin position="234"/>
        <end position="312"/>
    </location>
</feature>
<accession>A0A212RD01</accession>
<organism evidence="7 8">
    <name type="scientific">Arboricoccus pini</name>
    <dbReference type="NCBI Taxonomy" id="1963835"/>
    <lineage>
        <taxon>Bacteria</taxon>
        <taxon>Pseudomonadati</taxon>
        <taxon>Pseudomonadota</taxon>
        <taxon>Alphaproteobacteria</taxon>
        <taxon>Geminicoccales</taxon>
        <taxon>Geminicoccaceae</taxon>
        <taxon>Arboricoccus</taxon>
    </lineage>
</organism>
<evidence type="ECO:0000313" key="8">
    <source>
        <dbReference type="Proteomes" id="UP000197065"/>
    </source>
</evidence>
<dbReference type="Pfam" id="PF25944">
    <property type="entry name" value="Beta-barrel_RND"/>
    <property type="match status" value="1"/>
</dbReference>
<dbReference type="Pfam" id="PF25917">
    <property type="entry name" value="BSH_RND"/>
    <property type="match status" value="1"/>
</dbReference>
<proteinExistence type="inferred from homology"/>
<feature type="domain" description="Multidrug resistance protein MdtA-like C-terminal permuted SH3" evidence="6">
    <location>
        <begin position="317"/>
        <end position="378"/>
    </location>
</feature>
<dbReference type="InterPro" id="IPR058627">
    <property type="entry name" value="MdtA-like_C"/>
</dbReference>
<evidence type="ECO:0000256" key="2">
    <source>
        <dbReference type="ARBA" id="ARBA00009477"/>
    </source>
</evidence>
<keyword evidence="8" id="KW-1185">Reference proteome</keyword>
<gene>
    <name evidence="7" type="ORF">SAMN07250955_107117</name>
</gene>
<dbReference type="InterPro" id="IPR058626">
    <property type="entry name" value="MdtA-like_b-barrel"/>
</dbReference>
<dbReference type="OrthoDB" id="9783047at2"/>
<dbReference type="Gene3D" id="2.40.50.100">
    <property type="match status" value="1"/>
</dbReference>
<protein>
    <submittedName>
        <fullName evidence="7">Membrane fusion protein, multidrug efflux system</fullName>
    </submittedName>
</protein>
<dbReference type="PANTHER" id="PTHR30469">
    <property type="entry name" value="MULTIDRUG RESISTANCE PROTEIN MDTA"/>
    <property type="match status" value="1"/>
</dbReference>
<dbReference type="AlphaFoldDB" id="A0A212RD01"/>
<dbReference type="InterPro" id="IPR006143">
    <property type="entry name" value="RND_pump_MFP"/>
</dbReference>
<dbReference type="GO" id="GO:0015562">
    <property type="term" value="F:efflux transmembrane transporter activity"/>
    <property type="evidence" value="ECO:0007669"/>
    <property type="project" value="TreeGrafter"/>
</dbReference>
<evidence type="ECO:0000259" key="5">
    <source>
        <dbReference type="Pfam" id="PF25944"/>
    </source>
</evidence>
<evidence type="ECO:0000259" key="6">
    <source>
        <dbReference type="Pfam" id="PF25967"/>
    </source>
</evidence>
<evidence type="ECO:0000256" key="1">
    <source>
        <dbReference type="ARBA" id="ARBA00004236"/>
    </source>
</evidence>
<dbReference type="RefSeq" id="WP_088561681.1">
    <property type="nucleotide sequence ID" value="NZ_FYEH01000007.1"/>
</dbReference>
<comment type="similarity">
    <text evidence="2">Belongs to the membrane fusion protein (MFP) (TC 8.A.1) family.</text>
</comment>
<evidence type="ECO:0000256" key="3">
    <source>
        <dbReference type="ARBA" id="ARBA00022448"/>
    </source>
</evidence>
<dbReference type="Gene3D" id="2.40.30.170">
    <property type="match status" value="1"/>
</dbReference>
<dbReference type="InterPro" id="IPR058625">
    <property type="entry name" value="MdtA-like_BSH"/>
</dbReference>
<dbReference type="GO" id="GO:1990281">
    <property type="term" value="C:efflux pump complex"/>
    <property type="evidence" value="ECO:0007669"/>
    <property type="project" value="TreeGrafter"/>
</dbReference>
<dbReference type="Gene3D" id="1.10.287.470">
    <property type="entry name" value="Helix hairpin bin"/>
    <property type="match status" value="1"/>
</dbReference>
<dbReference type="NCBIfam" id="TIGR01730">
    <property type="entry name" value="RND_mfp"/>
    <property type="match status" value="1"/>
</dbReference>
<dbReference type="EMBL" id="FYEH01000007">
    <property type="protein sequence ID" value="SNB70118.1"/>
    <property type="molecule type" value="Genomic_DNA"/>
</dbReference>
<dbReference type="SUPFAM" id="SSF111369">
    <property type="entry name" value="HlyD-like secretion proteins"/>
    <property type="match status" value="1"/>
</dbReference>
<comment type="subcellular location">
    <subcellularLocation>
        <location evidence="1">Cell membrane</location>
    </subcellularLocation>
</comment>
<evidence type="ECO:0000313" key="7">
    <source>
        <dbReference type="EMBL" id="SNB70118.1"/>
    </source>
</evidence>
<sequence length="400" mass="42581">MARGLVARAESPFAFMSMRKPVFFVLSFLFVAGGAYALKGPLASFVAPSPAAEPQVVAVVPVSVAVVQQKAMPDLVQAVGTVRSIASIEILSRLNSQVTMVAVQDGAMVKEGDLLFQLDKADLDAQVQRSQADIDKDQSTLAYNQAQLRRYTELASKHWQSQDQLDQVRAAVASGQATLEADAATLRQLQVQRSWARITAPVAGRVGIVEAHLGTTVKANDPTKPLVTINQISPIYVSFAVPERYLPRILAAHAPQAVEVKADGAQGAVDGKVAVVDNTVDQSTGTITLQAIFDNKDEALWPGQSVRVRLTLSTDPQALVVPAEAVQVGQDGAYVFVVPGSDKPQRAEARKVDLARTVDGMAVLSSGVRQGEFVIIEGQLRLDDGTPVRVMKGGNAQAAL</sequence>
<keyword evidence="3" id="KW-0813">Transport</keyword>
<reference evidence="7 8" key="1">
    <citation type="submission" date="2017-06" db="EMBL/GenBank/DDBJ databases">
        <authorList>
            <person name="Kim H.J."/>
            <person name="Triplett B.A."/>
        </authorList>
    </citation>
    <scope>NUCLEOTIDE SEQUENCE [LARGE SCALE GENOMIC DNA]</scope>
    <source>
        <strain evidence="7 8">B29T1</strain>
    </source>
</reference>
<dbReference type="Pfam" id="PF25967">
    <property type="entry name" value="RND-MFP_C"/>
    <property type="match status" value="1"/>
</dbReference>
<dbReference type="Proteomes" id="UP000197065">
    <property type="component" value="Unassembled WGS sequence"/>
</dbReference>
<name>A0A212RD01_9PROT</name>
<evidence type="ECO:0000259" key="4">
    <source>
        <dbReference type="Pfam" id="PF25917"/>
    </source>
</evidence>
<dbReference type="Gene3D" id="2.40.420.20">
    <property type="match status" value="1"/>
</dbReference>
<feature type="domain" description="Multidrug resistance protein MdtA-like barrel-sandwich hybrid" evidence="4">
    <location>
        <begin position="88"/>
        <end position="227"/>
    </location>
</feature>
<dbReference type="PANTHER" id="PTHR30469:SF36">
    <property type="entry name" value="BLL3903 PROTEIN"/>
    <property type="match status" value="1"/>
</dbReference>